<keyword evidence="1" id="KW-1133">Transmembrane helix</keyword>
<keyword evidence="3" id="KW-1185">Reference proteome</keyword>
<name>A0A4Q6I3A6_9RICK</name>
<feature type="transmembrane region" description="Helical" evidence="1">
    <location>
        <begin position="73"/>
        <end position="91"/>
    </location>
</feature>
<dbReference type="EMBL" id="QOHL01000034">
    <property type="protein sequence ID" value="RZB12312.1"/>
    <property type="molecule type" value="Genomic_DNA"/>
</dbReference>
<reference evidence="2 3" key="1">
    <citation type="submission" date="2018-06" db="EMBL/GenBank/DDBJ databases">
        <title>Complete Genome Sequence of Ehrlichia minasensis Isolated From Cattle.</title>
        <authorList>
            <person name="Aguiar D.M."/>
            <person name="Araujo J.P.A.Jr."/>
            <person name="Nakazato L."/>
            <person name="Bard E."/>
            <person name="Cabezas-Cruz A."/>
        </authorList>
    </citation>
    <scope>NUCLEOTIDE SEQUENCE [LARGE SCALE GENOMIC DNA]</scope>
    <source>
        <strain evidence="2 3">B11</strain>
    </source>
</reference>
<dbReference type="InterPro" id="IPR024399">
    <property type="entry name" value="DUF2628"/>
</dbReference>
<dbReference type="Pfam" id="PF10947">
    <property type="entry name" value="DUF2628"/>
    <property type="match status" value="1"/>
</dbReference>
<evidence type="ECO:0000313" key="2">
    <source>
        <dbReference type="EMBL" id="RZB12312.1"/>
    </source>
</evidence>
<feature type="transmembrane region" description="Helical" evidence="1">
    <location>
        <begin position="43"/>
        <end position="61"/>
    </location>
</feature>
<accession>A0A4Q6I3A6</accession>
<keyword evidence="1" id="KW-0472">Membrane</keyword>
<evidence type="ECO:0000313" key="3">
    <source>
        <dbReference type="Proteomes" id="UP000293377"/>
    </source>
</evidence>
<sequence>MQSFFIYKHPKKMNTLDNIVFVKDSFSFMTFIFSIFFTLYKKLWLLSFISISVFSGTYIMYSTLNLINLPNYLLINSLYSFYMALSYSDWYQAKLKKIGYKIHDVIFAENLISAKLKFKG</sequence>
<dbReference type="OrthoDB" id="7163262at2"/>
<gene>
    <name evidence="2" type="ORF">DRF75_04800</name>
</gene>
<organism evidence="2 3">
    <name type="scientific">Ehrlichia minasensis</name>
    <dbReference type="NCBI Taxonomy" id="1242993"/>
    <lineage>
        <taxon>Bacteria</taxon>
        <taxon>Pseudomonadati</taxon>
        <taxon>Pseudomonadota</taxon>
        <taxon>Alphaproteobacteria</taxon>
        <taxon>Rickettsiales</taxon>
        <taxon>Anaplasmataceae</taxon>
        <taxon>Ehrlichia</taxon>
    </lineage>
</organism>
<feature type="transmembrane region" description="Helical" evidence="1">
    <location>
        <begin position="20"/>
        <end position="38"/>
    </location>
</feature>
<evidence type="ECO:0000256" key="1">
    <source>
        <dbReference type="SAM" id="Phobius"/>
    </source>
</evidence>
<comment type="caution">
    <text evidence="2">The sequence shown here is derived from an EMBL/GenBank/DDBJ whole genome shotgun (WGS) entry which is preliminary data.</text>
</comment>
<dbReference type="AlphaFoldDB" id="A0A4Q6I3A6"/>
<dbReference type="Proteomes" id="UP000293377">
    <property type="component" value="Unassembled WGS sequence"/>
</dbReference>
<proteinExistence type="predicted"/>
<keyword evidence="1" id="KW-0812">Transmembrane</keyword>
<protein>
    <submittedName>
        <fullName evidence="2">DUF2628 domain-containing protein</fullName>
    </submittedName>
</protein>